<dbReference type="PRINTS" id="PR00081">
    <property type="entry name" value="GDHRDH"/>
</dbReference>
<dbReference type="OrthoDB" id="9804774at2"/>
<keyword evidence="2" id="KW-0560">Oxidoreductase</keyword>
<dbReference type="InterPro" id="IPR036291">
    <property type="entry name" value="NAD(P)-bd_dom_sf"/>
</dbReference>
<dbReference type="PANTHER" id="PTHR42879">
    <property type="entry name" value="3-OXOACYL-(ACYL-CARRIER-PROTEIN) REDUCTASE"/>
    <property type="match status" value="1"/>
</dbReference>
<evidence type="ECO:0000313" key="4">
    <source>
        <dbReference type="Proteomes" id="UP000199118"/>
    </source>
</evidence>
<dbReference type="InterPro" id="IPR050259">
    <property type="entry name" value="SDR"/>
</dbReference>
<dbReference type="Pfam" id="PF13561">
    <property type="entry name" value="adh_short_C2"/>
    <property type="match status" value="1"/>
</dbReference>
<organism evidence="3 4">
    <name type="scientific">Albimonas donghaensis</name>
    <dbReference type="NCBI Taxonomy" id="356660"/>
    <lineage>
        <taxon>Bacteria</taxon>
        <taxon>Pseudomonadati</taxon>
        <taxon>Pseudomonadota</taxon>
        <taxon>Alphaproteobacteria</taxon>
        <taxon>Rhodobacterales</taxon>
        <taxon>Paracoccaceae</taxon>
        <taxon>Albimonas</taxon>
    </lineage>
</organism>
<evidence type="ECO:0000313" key="3">
    <source>
        <dbReference type="EMBL" id="SDW10629.1"/>
    </source>
</evidence>
<sequence length="266" mass="28424">MPEAAPSDDPRGAPLHPTRLDGRVALVTGSGQNIGRAIAIRLAEAGASVIVNGANSREKVDGTVAAIREAGGTAHGIMADVSEPAQVKEMVAEAIATFGKVDIAVSNVSRRLHKPFETITIEDWDWAIRTNLSSCFYLAHEVVPGMKDRGWGRIIHVSGYDGFTGHLTNRAYNIAAKSGMHGLSKAIGKELGPHGITANTLVPGAIDTSRDWSQYPNTVVEDVRDRVPVRRWGHVDDLAYGAVYLCTTGGFVNGQALHLNGGDYMF</sequence>
<dbReference type="InterPro" id="IPR002347">
    <property type="entry name" value="SDR_fam"/>
</dbReference>
<dbReference type="STRING" id="356660.SAMN05444336_101149"/>
<comment type="similarity">
    <text evidence="1">Belongs to the short-chain dehydrogenases/reductases (SDR) family.</text>
</comment>
<evidence type="ECO:0000256" key="1">
    <source>
        <dbReference type="ARBA" id="ARBA00006484"/>
    </source>
</evidence>
<name>A0A1H2QW03_9RHOB</name>
<keyword evidence="4" id="KW-1185">Reference proteome</keyword>
<dbReference type="FunFam" id="3.40.50.720:FF:000173">
    <property type="entry name" value="3-oxoacyl-[acyl-carrier protein] reductase"/>
    <property type="match status" value="1"/>
</dbReference>
<dbReference type="EMBL" id="FNMZ01000001">
    <property type="protein sequence ID" value="SDW10629.1"/>
    <property type="molecule type" value="Genomic_DNA"/>
</dbReference>
<dbReference type="GO" id="GO:0016491">
    <property type="term" value="F:oxidoreductase activity"/>
    <property type="evidence" value="ECO:0007669"/>
    <property type="project" value="UniProtKB-KW"/>
</dbReference>
<evidence type="ECO:0000256" key="2">
    <source>
        <dbReference type="ARBA" id="ARBA00023002"/>
    </source>
</evidence>
<gene>
    <name evidence="3" type="ORF">SAMN05444336_101149</name>
</gene>
<proteinExistence type="inferred from homology"/>
<dbReference type="Gene3D" id="3.40.50.720">
    <property type="entry name" value="NAD(P)-binding Rossmann-like Domain"/>
    <property type="match status" value="1"/>
</dbReference>
<dbReference type="Proteomes" id="UP000199118">
    <property type="component" value="Unassembled WGS sequence"/>
</dbReference>
<dbReference type="SUPFAM" id="SSF51735">
    <property type="entry name" value="NAD(P)-binding Rossmann-fold domains"/>
    <property type="match status" value="1"/>
</dbReference>
<accession>A0A1H2QW03</accession>
<reference evidence="3 4" key="1">
    <citation type="submission" date="2016-10" db="EMBL/GenBank/DDBJ databases">
        <authorList>
            <person name="de Groot N.N."/>
        </authorList>
    </citation>
    <scope>NUCLEOTIDE SEQUENCE [LARGE SCALE GENOMIC DNA]</scope>
    <source>
        <strain evidence="3 4">DSM 17890</strain>
    </source>
</reference>
<dbReference type="AlphaFoldDB" id="A0A1H2QW03"/>
<dbReference type="PANTHER" id="PTHR42879:SF2">
    <property type="entry name" value="3-OXOACYL-[ACYL-CARRIER-PROTEIN] REDUCTASE FABG"/>
    <property type="match status" value="1"/>
</dbReference>
<dbReference type="RefSeq" id="WP_092679236.1">
    <property type="nucleotide sequence ID" value="NZ_FNMZ01000001.1"/>
</dbReference>
<protein>
    <submittedName>
        <fullName evidence="3">3-oxoacyl-[acyl-carrier protein] reductase</fullName>
    </submittedName>
</protein>